<dbReference type="PANTHER" id="PTHR30329:SF21">
    <property type="entry name" value="LIPOPROTEIN YIAD-RELATED"/>
    <property type="match status" value="1"/>
</dbReference>
<name>A0A4Q0ZKX7_9BACT</name>
<dbReference type="GO" id="GO:0009279">
    <property type="term" value="C:cell outer membrane"/>
    <property type="evidence" value="ECO:0007669"/>
    <property type="project" value="UniProtKB-SubCell"/>
</dbReference>
<dbReference type="CDD" id="cd07185">
    <property type="entry name" value="OmpA_C-like"/>
    <property type="match status" value="1"/>
</dbReference>
<evidence type="ECO:0000313" key="7">
    <source>
        <dbReference type="Proteomes" id="UP000290870"/>
    </source>
</evidence>
<keyword evidence="3" id="KW-0998">Cell outer membrane</keyword>
<evidence type="ECO:0000256" key="3">
    <source>
        <dbReference type="ARBA" id="ARBA00023237"/>
    </source>
</evidence>
<evidence type="ECO:0000313" key="6">
    <source>
        <dbReference type="EMBL" id="RXJ84168.1"/>
    </source>
</evidence>
<reference evidence="6 7" key="1">
    <citation type="submission" date="2017-10" db="EMBL/GenBank/DDBJ databases">
        <title>Genomics of the genus Arcobacter.</title>
        <authorList>
            <person name="Perez-Cataluna A."/>
            <person name="Figueras M.J."/>
        </authorList>
    </citation>
    <scope>NUCLEOTIDE SEQUENCE [LARGE SCALE GENOMIC DNA]</scope>
    <source>
        <strain evidence="6 7">F26</strain>
    </source>
</reference>
<proteinExistence type="predicted"/>
<feature type="domain" description="OmpA-like" evidence="5">
    <location>
        <begin position="64"/>
        <end position="179"/>
    </location>
</feature>
<keyword evidence="2 4" id="KW-0472">Membrane</keyword>
<comment type="caution">
    <text evidence="6">The sequence shown here is derived from an EMBL/GenBank/DDBJ whole genome shotgun (WGS) entry which is preliminary data.</text>
</comment>
<dbReference type="InterPro" id="IPR006665">
    <property type="entry name" value="OmpA-like"/>
</dbReference>
<organism evidence="6 7">
    <name type="scientific">Arcobacter cloacae</name>
    <dbReference type="NCBI Taxonomy" id="1054034"/>
    <lineage>
        <taxon>Bacteria</taxon>
        <taxon>Pseudomonadati</taxon>
        <taxon>Campylobacterota</taxon>
        <taxon>Epsilonproteobacteria</taxon>
        <taxon>Campylobacterales</taxon>
        <taxon>Arcobacteraceae</taxon>
        <taxon>Arcobacter</taxon>
    </lineage>
</organism>
<dbReference type="PROSITE" id="PS51257">
    <property type="entry name" value="PROKAR_LIPOPROTEIN"/>
    <property type="match status" value="1"/>
</dbReference>
<protein>
    <recommendedName>
        <fullName evidence="5">OmpA-like domain-containing protein</fullName>
    </recommendedName>
</protein>
<dbReference type="InterPro" id="IPR006664">
    <property type="entry name" value="OMP_bac"/>
</dbReference>
<comment type="subcellular location">
    <subcellularLocation>
        <location evidence="1">Cell outer membrane</location>
    </subcellularLocation>
</comment>
<evidence type="ECO:0000256" key="4">
    <source>
        <dbReference type="PROSITE-ProRule" id="PRU00473"/>
    </source>
</evidence>
<dbReference type="InterPro" id="IPR036737">
    <property type="entry name" value="OmpA-like_sf"/>
</dbReference>
<dbReference type="OrthoDB" id="9809164at2"/>
<dbReference type="SUPFAM" id="SSF103088">
    <property type="entry name" value="OmpA-like"/>
    <property type="match status" value="1"/>
</dbReference>
<dbReference type="PANTHER" id="PTHR30329">
    <property type="entry name" value="STATOR ELEMENT OF FLAGELLAR MOTOR COMPLEX"/>
    <property type="match status" value="1"/>
</dbReference>
<dbReference type="Pfam" id="PF00691">
    <property type="entry name" value="OmpA"/>
    <property type="match status" value="1"/>
</dbReference>
<dbReference type="PRINTS" id="PR01021">
    <property type="entry name" value="OMPADOMAIN"/>
</dbReference>
<dbReference type="Proteomes" id="UP000290870">
    <property type="component" value="Unassembled WGS sequence"/>
</dbReference>
<gene>
    <name evidence="6" type="ORF">CRU90_07145</name>
</gene>
<dbReference type="AlphaFoldDB" id="A0A4Q0ZKX7"/>
<dbReference type="InterPro" id="IPR050330">
    <property type="entry name" value="Bact_OuterMem_StrucFunc"/>
</dbReference>
<accession>A0A4Q0ZKX7</accession>
<dbReference type="RefSeq" id="WP_128986598.1">
    <property type="nucleotide sequence ID" value="NZ_PDJZ01000006.1"/>
</dbReference>
<dbReference type="PROSITE" id="PS51123">
    <property type="entry name" value="OMPA_2"/>
    <property type="match status" value="1"/>
</dbReference>
<dbReference type="EMBL" id="PDJZ01000006">
    <property type="protein sequence ID" value="RXJ84168.1"/>
    <property type="molecule type" value="Genomic_DNA"/>
</dbReference>
<evidence type="ECO:0000256" key="2">
    <source>
        <dbReference type="ARBA" id="ARBA00023136"/>
    </source>
</evidence>
<dbReference type="Gene3D" id="3.30.1330.60">
    <property type="entry name" value="OmpA-like domain"/>
    <property type="match status" value="1"/>
</dbReference>
<evidence type="ECO:0000256" key="1">
    <source>
        <dbReference type="ARBA" id="ARBA00004442"/>
    </source>
</evidence>
<evidence type="ECO:0000259" key="5">
    <source>
        <dbReference type="PROSITE" id="PS51123"/>
    </source>
</evidence>
<sequence>MKKLGIYSVLVAGLLFTTGCSEKNVDMEVDNGASQAEVATTTDSSLVDGSFSALEKAGNGNWYMINGQKVLIEHVYFGFDKYDLTSDNREKATNNASKLSALNSDTTVKVFGNTDEWGTDEYNYALGLKRANSVKEVLVSNGVTANISLVSLGESNPVCTEKTKDCWAKNRRVEHELSK</sequence>